<dbReference type="Proteomes" id="UP001381693">
    <property type="component" value="Unassembled WGS sequence"/>
</dbReference>
<comment type="caution">
    <text evidence="2">The sequence shown here is derived from an EMBL/GenBank/DDBJ whole genome shotgun (WGS) entry which is preliminary data.</text>
</comment>
<dbReference type="AlphaFoldDB" id="A0AAN8WX10"/>
<organism evidence="2 3">
    <name type="scientific">Halocaridina rubra</name>
    <name type="common">Hawaiian red shrimp</name>
    <dbReference type="NCBI Taxonomy" id="373956"/>
    <lineage>
        <taxon>Eukaryota</taxon>
        <taxon>Metazoa</taxon>
        <taxon>Ecdysozoa</taxon>
        <taxon>Arthropoda</taxon>
        <taxon>Crustacea</taxon>
        <taxon>Multicrustacea</taxon>
        <taxon>Malacostraca</taxon>
        <taxon>Eumalacostraca</taxon>
        <taxon>Eucarida</taxon>
        <taxon>Decapoda</taxon>
        <taxon>Pleocyemata</taxon>
        <taxon>Caridea</taxon>
        <taxon>Atyoidea</taxon>
        <taxon>Atyidae</taxon>
        <taxon>Halocaridina</taxon>
    </lineage>
</organism>
<evidence type="ECO:0000256" key="1">
    <source>
        <dbReference type="SAM" id="MobiDB-lite"/>
    </source>
</evidence>
<name>A0AAN8WX10_HALRR</name>
<proteinExistence type="predicted"/>
<feature type="compositionally biased region" description="Acidic residues" evidence="1">
    <location>
        <begin position="31"/>
        <end position="52"/>
    </location>
</feature>
<protein>
    <submittedName>
        <fullName evidence="2">Uncharacterized protein</fullName>
    </submittedName>
</protein>
<sequence length="119" mass="13234">MGEGGTMGRKLFMLRRCKSVSGADMNPGWLDGDDDDDDDSGRDGEEEGEGEGEGAKEEKTRQQEEQQINPPEQPHDPYRPARTSSTSYVIVFSDVMTCQLGDVIGYVMTNSQCKRLPRE</sequence>
<evidence type="ECO:0000313" key="2">
    <source>
        <dbReference type="EMBL" id="KAK7073936.1"/>
    </source>
</evidence>
<reference evidence="2 3" key="1">
    <citation type="submission" date="2023-11" db="EMBL/GenBank/DDBJ databases">
        <title>Halocaridina rubra genome assembly.</title>
        <authorList>
            <person name="Smith C."/>
        </authorList>
    </citation>
    <scope>NUCLEOTIDE SEQUENCE [LARGE SCALE GENOMIC DNA]</scope>
    <source>
        <strain evidence="2">EP-1</strain>
        <tissue evidence="2">Whole</tissue>
    </source>
</reference>
<keyword evidence="3" id="KW-1185">Reference proteome</keyword>
<feature type="compositionally biased region" description="Basic and acidic residues" evidence="1">
    <location>
        <begin position="53"/>
        <end position="64"/>
    </location>
</feature>
<gene>
    <name evidence="2" type="ORF">SK128_021421</name>
</gene>
<dbReference type="EMBL" id="JAXCGZ010011924">
    <property type="protein sequence ID" value="KAK7073936.1"/>
    <property type="molecule type" value="Genomic_DNA"/>
</dbReference>
<accession>A0AAN8WX10</accession>
<feature type="region of interest" description="Disordered" evidence="1">
    <location>
        <begin position="21"/>
        <end position="82"/>
    </location>
</feature>
<evidence type="ECO:0000313" key="3">
    <source>
        <dbReference type="Proteomes" id="UP001381693"/>
    </source>
</evidence>